<keyword evidence="5" id="KW-1185">Reference proteome</keyword>
<dbReference type="InterPro" id="IPR011250">
    <property type="entry name" value="OMP/PagP_B-barrel"/>
</dbReference>
<dbReference type="Pfam" id="PF13505">
    <property type="entry name" value="OMP_b-brl"/>
    <property type="match status" value="1"/>
</dbReference>
<proteinExistence type="predicted"/>
<dbReference type="Proteomes" id="UP000202440">
    <property type="component" value="Chromosome"/>
</dbReference>
<evidence type="ECO:0000256" key="2">
    <source>
        <dbReference type="SAM" id="SignalP"/>
    </source>
</evidence>
<organism evidence="4 5">
    <name type="scientific">Bacterioplanes sanyensis</name>
    <dbReference type="NCBI Taxonomy" id="1249553"/>
    <lineage>
        <taxon>Bacteria</taxon>
        <taxon>Pseudomonadati</taxon>
        <taxon>Pseudomonadota</taxon>
        <taxon>Gammaproteobacteria</taxon>
        <taxon>Oceanospirillales</taxon>
        <taxon>Oceanospirillaceae</taxon>
        <taxon>Bacterioplanes</taxon>
    </lineage>
</organism>
<dbReference type="InterPro" id="IPR027385">
    <property type="entry name" value="Beta-barrel_OMP"/>
</dbReference>
<evidence type="ECO:0000313" key="5">
    <source>
        <dbReference type="Proteomes" id="UP000202440"/>
    </source>
</evidence>
<keyword evidence="1 2" id="KW-0732">Signal</keyword>
<dbReference type="AlphaFoldDB" id="A0A222FPD4"/>
<dbReference type="SUPFAM" id="SSF56925">
    <property type="entry name" value="OMPA-like"/>
    <property type="match status" value="1"/>
</dbReference>
<evidence type="ECO:0000256" key="1">
    <source>
        <dbReference type="ARBA" id="ARBA00022729"/>
    </source>
</evidence>
<evidence type="ECO:0000259" key="3">
    <source>
        <dbReference type="Pfam" id="PF13505"/>
    </source>
</evidence>
<name>A0A222FPD4_9GAMM</name>
<evidence type="ECO:0000313" key="4">
    <source>
        <dbReference type="EMBL" id="ASP40093.1"/>
    </source>
</evidence>
<sequence length="182" mass="19292">MMWWAGLLLAAMPLRAEPAFYADLAIGLGVQTIDSDTGGEDEDRAALTDVLKAGGGVQLTSFFSVGAALWMYGQGASGDDDVAQFDGVSAGVEATAYLPLNYLFGSAEGPVVGPYVRYAHHCWAATVVGITRPWDDDGCSPLVAAGFSFKAQRRASLYAEYSRTEFDEITSGSIVAGLKTRF</sequence>
<feature type="domain" description="Outer membrane protein beta-barrel" evidence="3">
    <location>
        <begin position="7"/>
        <end position="182"/>
    </location>
</feature>
<gene>
    <name evidence="4" type="ORF">CHH28_16055</name>
</gene>
<dbReference type="OrthoDB" id="6120614at2"/>
<feature type="signal peptide" evidence="2">
    <location>
        <begin position="1"/>
        <end position="21"/>
    </location>
</feature>
<dbReference type="EMBL" id="CP022530">
    <property type="protein sequence ID" value="ASP40093.1"/>
    <property type="molecule type" value="Genomic_DNA"/>
</dbReference>
<reference evidence="4 5" key="1">
    <citation type="submission" date="2017-07" db="EMBL/GenBank/DDBJ databases">
        <title>Annotated genome sequence of Bacterioplanes sanyensis isolated from Red Sea.</title>
        <authorList>
            <person name="Rehman Z.U."/>
        </authorList>
    </citation>
    <scope>NUCLEOTIDE SEQUENCE [LARGE SCALE GENOMIC DNA]</scope>
    <source>
        <strain evidence="4 5">NV9</strain>
    </source>
</reference>
<protein>
    <recommendedName>
        <fullName evidence="3">Outer membrane protein beta-barrel domain-containing protein</fullName>
    </recommendedName>
</protein>
<dbReference type="KEGG" id="bsan:CHH28_16055"/>
<feature type="chain" id="PRO_5012872182" description="Outer membrane protein beta-barrel domain-containing protein" evidence="2">
    <location>
        <begin position="22"/>
        <end position="182"/>
    </location>
</feature>
<accession>A0A222FPD4</accession>